<feature type="compositionally biased region" description="Low complexity" evidence="1">
    <location>
        <begin position="588"/>
        <end position="601"/>
    </location>
</feature>
<reference evidence="2 3" key="1">
    <citation type="submission" date="2019-11" db="EMBL/GenBank/DDBJ databases">
        <title>Whole-genome sequence of a Rhodoblastus acidophilus DSM 142.</title>
        <authorList>
            <person name="Kyndt J.A."/>
            <person name="Meyer T.E."/>
        </authorList>
    </citation>
    <scope>NUCLEOTIDE SEQUENCE [LARGE SCALE GENOMIC DNA]</scope>
    <source>
        <strain evidence="2 3">DSM 142</strain>
    </source>
</reference>
<comment type="caution">
    <text evidence="2">The sequence shown here is derived from an EMBL/GenBank/DDBJ whole genome shotgun (WGS) entry which is preliminary data.</text>
</comment>
<dbReference type="RefSeq" id="WP_155446310.1">
    <property type="nucleotide sequence ID" value="NZ_JAOQNR010000008.1"/>
</dbReference>
<accession>A0A6N8DR15</accession>
<dbReference type="OrthoDB" id="9783791at2"/>
<evidence type="ECO:0000256" key="1">
    <source>
        <dbReference type="SAM" id="MobiDB-lite"/>
    </source>
</evidence>
<sequence length="601" mass="66422">MSNCSSDFVIDFVKKYAFCIDIHSYCAATGQPFESRANALAHYVGAGESAAPELLPSFDAAHYESQLAEGIPPGVSPLRHYVEEGVARGLTPYPLFDAEYVRSQVEHGGFISIFEYLADSRHANIDPHPLFSKNYYRNFNFGAEGAAIDPFWHYIVAGWKERRPTHPFFRYEEYKLHGVTPGDGRAAFNQHLAVALESPNLASGYALFDADCYIESCGDGQHIKAPLQHYLRSGWRLDAAPHPLFDPSHYAIQSRESAGDRRRINPYTEYLSDFSHRHGPNIYFNPDDYRISTDVNAAYKGSLLEHFLKLGAARGARPWRQGAMLKVRPSRRSGFEAVQSVRDAAGVRYWHCVVNADGVLSASIEETSEIEPALTKDTLGHSRLHSHSLPPGAYELSLIAVVGACARCNCLVVSDEILRDELVSRLLESSTPLVSSGRPWLTLMSVSNPNIRYWHKFRRCLRVIDYRPPKENAAAFIAKALVASMPVQLVVHADRFGVELLRNYGTRLLAVCSKVTLFASGVALDPHDSAWLSEFVTTNFAEFHALIDDGDDLQAPRTAGERGRDSFGSPTRLYHPAAIGVAGPKADPGSSEPGSGSLPEP</sequence>
<dbReference type="Proteomes" id="UP000439113">
    <property type="component" value="Unassembled WGS sequence"/>
</dbReference>
<protein>
    <submittedName>
        <fullName evidence="2">Uncharacterized protein</fullName>
    </submittedName>
</protein>
<dbReference type="AlphaFoldDB" id="A0A6N8DR15"/>
<evidence type="ECO:0000313" key="2">
    <source>
        <dbReference type="EMBL" id="MTV31621.1"/>
    </source>
</evidence>
<proteinExistence type="predicted"/>
<feature type="region of interest" description="Disordered" evidence="1">
    <location>
        <begin position="554"/>
        <end position="601"/>
    </location>
</feature>
<name>A0A6N8DR15_RHOAC</name>
<evidence type="ECO:0000313" key="3">
    <source>
        <dbReference type="Proteomes" id="UP000439113"/>
    </source>
</evidence>
<dbReference type="EMBL" id="WNKS01000009">
    <property type="protein sequence ID" value="MTV31621.1"/>
    <property type="molecule type" value="Genomic_DNA"/>
</dbReference>
<gene>
    <name evidence="2" type="ORF">GJ654_11520</name>
</gene>
<organism evidence="2 3">
    <name type="scientific">Rhodoblastus acidophilus</name>
    <name type="common">Rhodopseudomonas acidophila</name>
    <dbReference type="NCBI Taxonomy" id="1074"/>
    <lineage>
        <taxon>Bacteria</taxon>
        <taxon>Pseudomonadati</taxon>
        <taxon>Pseudomonadota</taxon>
        <taxon>Alphaproteobacteria</taxon>
        <taxon>Hyphomicrobiales</taxon>
        <taxon>Rhodoblastaceae</taxon>
        <taxon>Rhodoblastus</taxon>
    </lineage>
</organism>